<proteinExistence type="inferred from homology"/>
<dbReference type="InterPro" id="IPR038185">
    <property type="entry name" value="MyTH4_dom_sf"/>
</dbReference>
<comment type="caution">
    <text evidence="5">Lacks conserved residue(s) required for the propagation of feature annotation.</text>
</comment>
<dbReference type="InterPro" id="IPR000048">
    <property type="entry name" value="IQ_motif_EF-hand-BS"/>
</dbReference>
<dbReference type="PRINTS" id="PR00193">
    <property type="entry name" value="MYOSINHEAVY"/>
</dbReference>
<sequence>MRDKIYTPLTVESAVDARDAVAKILYSLLFHWLTERINGQVYPRHHALSISVLDIYGFEDLSFNSFEQLCINYANEYLQFLFNGIVFRQEQEEYNREQIPWQDIPFNDNQACIDLISSKPHGVLRILDDQSCFPQATDHTFLQKCHYHHGNNKIYLKPKMPLPEFTIKHFAGPVTYQVHKFLDKNYDQVGQEVLDLFSHSKNKMVANLFLVHAEVVGQHRGRVRKSGTRHQPPTVSTKFTLSLLELVDKMERCNPSFIRCIKPNSQKEPGVFETELVTSQLRYSGILETIRIRREGYPVRLAFNDFLFRYKSLVGLKQPPAPDGENCIFMLCKLVPLRPGAYQVGVTKLFLKEEVYQLLESKRERVRQVAALTLQRYTRMFFVRKRYTEFRTKIVRLQAYCRGFLTRKRYLKMRKSLVKFRSLVHMYVTRKRYIKMKLEARRKAEEERRRREEELSKREVVNVSHLVIPAELSSLLQAAAGGRQLHAESLALVQAPHIPEENQLTLPLDINNNPFSRYVQLHFREPMFGMLTVPLETTLTCMDEDLRQEALEVFVMILRFMGDPHLNGAQENLFGNYIIQRGLANQGLRDEILAQLANQVWRNPNHDNAERGWLLLLGCTCCFPPSPRLHTHLLKFVSDHAPAGCRALLQHRLIQANQKSRLLSGSAPETARTYPLALLEWTANRKRANMVLQVTCFDGESFLCPVQSWTSGEDLAGNILRHRGACEEWRGWSVLMKEHGQWAELAGHDYVMDLISDLELQSDFPKQKSYYIISAEDPNRVRPNARLTLFGSGFDSDDEPPSSAPPNLQQPTRLDGYSSHVEADVIGRRSDSERSGSLPGQPLRPVLSDGAR</sequence>
<dbReference type="PANTHER" id="PTHR22692:SF21">
    <property type="entry name" value="MYOSIN XVA"/>
    <property type="match status" value="1"/>
</dbReference>
<feature type="non-terminal residue" evidence="10">
    <location>
        <position position="852"/>
    </location>
</feature>
<dbReference type="SMART" id="SM00139">
    <property type="entry name" value="MyTH4"/>
    <property type="match status" value="1"/>
</dbReference>
<evidence type="ECO:0000256" key="3">
    <source>
        <dbReference type="ARBA" id="ARBA00023123"/>
    </source>
</evidence>
<comment type="similarity">
    <text evidence="5">Belongs to the TRAFAC class myosin-kinesin ATPase superfamily. Myosin family.</text>
</comment>
<dbReference type="Proteomes" id="UP001652741">
    <property type="component" value="Unplaced"/>
</dbReference>
<dbReference type="SMART" id="SM00242">
    <property type="entry name" value="MYSc"/>
    <property type="match status" value="1"/>
</dbReference>
<evidence type="ECO:0000313" key="9">
    <source>
        <dbReference type="Proteomes" id="UP001652741"/>
    </source>
</evidence>
<organism evidence="9 10">
    <name type="scientific">Salmo salar</name>
    <name type="common">Atlantic salmon</name>
    <dbReference type="NCBI Taxonomy" id="8030"/>
    <lineage>
        <taxon>Eukaryota</taxon>
        <taxon>Metazoa</taxon>
        <taxon>Chordata</taxon>
        <taxon>Craniata</taxon>
        <taxon>Vertebrata</taxon>
        <taxon>Euteleostomi</taxon>
        <taxon>Actinopterygii</taxon>
        <taxon>Neopterygii</taxon>
        <taxon>Teleostei</taxon>
        <taxon>Protacanthopterygii</taxon>
        <taxon>Salmoniformes</taxon>
        <taxon>Salmonidae</taxon>
        <taxon>Salmoninae</taxon>
        <taxon>Salmo</taxon>
    </lineage>
</organism>
<keyword evidence="5" id="KW-0009">Actin-binding</keyword>
<dbReference type="Pfam" id="PF00063">
    <property type="entry name" value="Myosin_head"/>
    <property type="match status" value="1"/>
</dbReference>
<feature type="domain" description="Myosin motor" evidence="8">
    <location>
        <begin position="1"/>
        <end position="364"/>
    </location>
</feature>
<dbReference type="InterPro" id="IPR036961">
    <property type="entry name" value="Kinesin_motor_dom_sf"/>
</dbReference>
<dbReference type="Gene3D" id="1.20.5.190">
    <property type="match status" value="1"/>
</dbReference>
<name>A0ABM3E8W8_SALSA</name>
<evidence type="ECO:0000313" key="10">
    <source>
        <dbReference type="RefSeq" id="XP_045567486.1"/>
    </source>
</evidence>
<keyword evidence="1" id="KW-0547">Nucleotide-binding</keyword>
<dbReference type="Gene3D" id="3.40.850.10">
    <property type="entry name" value="Kinesin motor domain"/>
    <property type="match status" value="1"/>
</dbReference>
<dbReference type="PROSITE" id="PS50096">
    <property type="entry name" value="IQ"/>
    <property type="match status" value="2"/>
</dbReference>
<feature type="region of interest" description="Disordered" evidence="6">
    <location>
        <begin position="790"/>
        <end position="852"/>
    </location>
</feature>
<evidence type="ECO:0000256" key="4">
    <source>
        <dbReference type="ARBA" id="ARBA00023175"/>
    </source>
</evidence>
<dbReference type="Pfam" id="PF00612">
    <property type="entry name" value="IQ"/>
    <property type="match status" value="2"/>
</dbReference>
<evidence type="ECO:0000256" key="1">
    <source>
        <dbReference type="ARBA" id="ARBA00022741"/>
    </source>
</evidence>
<dbReference type="SUPFAM" id="SSF52540">
    <property type="entry name" value="P-loop containing nucleoside triphosphate hydrolases"/>
    <property type="match status" value="1"/>
</dbReference>
<protein>
    <submittedName>
        <fullName evidence="10">Unconventional myosin-XV</fullName>
    </submittedName>
</protein>
<accession>A0ABM3E8W8</accession>
<dbReference type="Pfam" id="PF00784">
    <property type="entry name" value="MyTH4"/>
    <property type="match status" value="1"/>
</dbReference>
<dbReference type="PROSITE" id="PS51456">
    <property type="entry name" value="MYOSIN_MOTOR"/>
    <property type="match status" value="1"/>
</dbReference>
<dbReference type="InterPro" id="IPR027417">
    <property type="entry name" value="P-loop_NTPase"/>
</dbReference>
<dbReference type="Gene3D" id="1.25.40.530">
    <property type="entry name" value="MyTH4 domain"/>
    <property type="match status" value="1"/>
</dbReference>
<dbReference type="InterPro" id="IPR001609">
    <property type="entry name" value="Myosin_head_motor_dom-like"/>
</dbReference>
<evidence type="ECO:0000259" key="7">
    <source>
        <dbReference type="PROSITE" id="PS51016"/>
    </source>
</evidence>
<dbReference type="Gene3D" id="1.20.5.4820">
    <property type="match status" value="1"/>
</dbReference>
<keyword evidence="4" id="KW-0505">Motor protein</keyword>
<dbReference type="GeneID" id="106596663"/>
<evidence type="ECO:0000256" key="2">
    <source>
        <dbReference type="ARBA" id="ARBA00022840"/>
    </source>
</evidence>
<keyword evidence="2" id="KW-0067">ATP-binding</keyword>
<dbReference type="PANTHER" id="PTHR22692">
    <property type="entry name" value="MYOSIN VII, XV"/>
    <property type="match status" value="1"/>
</dbReference>
<evidence type="ECO:0000259" key="8">
    <source>
        <dbReference type="PROSITE" id="PS51456"/>
    </source>
</evidence>
<feature type="domain" description="MyTH4" evidence="7">
    <location>
        <begin position="530"/>
        <end position="685"/>
    </location>
</feature>
<evidence type="ECO:0000256" key="5">
    <source>
        <dbReference type="PROSITE-ProRule" id="PRU00782"/>
    </source>
</evidence>
<dbReference type="SMART" id="SM00015">
    <property type="entry name" value="IQ"/>
    <property type="match status" value="3"/>
</dbReference>
<dbReference type="PROSITE" id="PS51016">
    <property type="entry name" value="MYTH4"/>
    <property type="match status" value="1"/>
</dbReference>
<dbReference type="InterPro" id="IPR000857">
    <property type="entry name" value="MyTH4_dom"/>
</dbReference>
<dbReference type="RefSeq" id="XP_045567486.1">
    <property type="nucleotide sequence ID" value="XM_045711530.1"/>
</dbReference>
<reference evidence="10" key="1">
    <citation type="submission" date="2025-08" db="UniProtKB">
        <authorList>
            <consortium name="RefSeq"/>
        </authorList>
    </citation>
    <scope>IDENTIFICATION</scope>
</reference>
<dbReference type="InterPro" id="IPR051567">
    <property type="entry name" value="Unconventional_Myosin_ATPase"/>
</dbReference>
<feature type="region of interest" description="Actin-binding" evidence="5">
    <location>
        <begin position="243"/>
        <end position="265"/>
    </location>
</feature>
<gene>
    <name evidence="10" type="primary">LOC106596663</name>
</gene>
<feature type="compositionally biased region" description="Basic and acidic residues" evidence="6">
    <location>
        <begin position="821"/>
        <end position="834"/>
    </location>
</feature>
<dbReference type="Gene3D" id="1.20.58.530">
    <property type="match status" value="1"/>
</dbReference>
<keyword evidence="3 5" id="KW-0518">Myosin</keyword>
<keyword evidence="9" id="KW-1185">Reference proteome</keyword>
<dbReference type="Gene3D" id="1.20.120.720">
    <property type="entry name" value="Myosin VI head, motor domain, U50 subdomain"/>
    <property type="match status" value="1"/>
</dbReference>
<evidence type="ECO:0000256" key="6">
    <source>
        <dbReference type="SAM" id="MobiDB-lite"/>
    </source>
</evidence>
<dbReference type="Gene3D" id="3.10.20.90">
    <property type="entry name" value="Phosphatidylinositol 3-kinase Catalytic Subunit, Chain A, domain 1"/>
    <property type="match status" value="1"/>
</dbReference>